<dbReference type="Proteomes" id="UP000008635">
    <property type="component" value="Chromosome"/>
</dbReference>
<dbReference type="PANTHER" id="PTHR39203:SF1">
    <property type="entry name" value="CYTOPLASMIC PROTEIN"/>
    <property type="match status" value="1"/>
</dbReference>
<dbReference type="SMART" id="SM01022">
    <property type="entry name" value="ASCH"/>
    <property type="match status" value="1"/>
</dbReference>
<dbReference type="HOGENOM" id="CLU_102450_1_0_0"/>
<gene>
    <name evidence="2" type="ordered locus">Deima_3067</name>
</gene>
<dbReference type="InterPro" id="IPR009326">
    <property type="entry name" value="DUF984"/>
</dbReference>
<dbReference type="eggNOG" id="COG4405">
    <property type="taxonomic scope" value="Bacteria"/>
</dbReference>
<dbReference type="InterPro" id="IPR015947">
    <property type="entry name" value="PUA-like_sf"/>
</dbReference>
<accession>E8UC35</accession>
<dbReference type="Gene3D" id="3.10.400.10">
    <property type="entry name" value="Sulfate adenylyltransferase"/>
    <property type="match status" value="1"/>
</dbReference>
<dbReference type="SUPFAM" id="SSF88697">
    <property type="entry name" value="PUA domain-like"/>
    <property type="match status" value="1"/>
</dbReference>
<dbReference type="KEGG" id="dmr:Deima_3067"/>
<dbReference type="InterPro" id="IPR007374">
    <property type="entry name" value="ASCH_domain"/>
</dbReference>
<dbReference type="CDD" id="cd06553">
    <property type="entry name" value="ASCH_Ef3133_like"/>
    <property type="match status" value="1"/>
</dbReference>
<reference evidence="2 3" key="1">
    <citation type="journal article" date="2011" name="Stand. Genomic Sci.">
        <title>Complete genome sequence of Deinococcus maricopensis type strain (LB-34).</title>
        <authorList>
            <person name="Pukall R."/>
            <person name="Zeytun A."/>
            <person name="Lucas S."/>
            <person name="Lapidus A."/>
            <person name="Hammon N."/>
            <person name="Deshpande S."/>
            <person name="Nolan M."/>
            <person name="Cheng J.F."/>
            <person name="Pitluck S."/>
            <person name="Liolios K."/>
            <person name="Pagani I."/>
            <person name="Mikhailova N."/>
            <person name="Ivanova N."/>
            <person name="Mavromatis K."/>
            <person name="Pati A."/>
            <person name="Tapia R."/>
            <person name="Han C."/>
            <person name="Goodwin L."/>
            <person name="Chen A."/>
            <person name="Palaniappan K."/>
            <person name="Land M."/>
            <person name="Hauser L."/>
            <person name="Chang Y.J."/>
            <person name="Jeffries C.D."/>
            <person name="Brambilla E.M."/>
            <person name="Rohde M."/>
            <person name="Goker M."/>
            <person name="Detter J.C."/>
            <person name="Woyke T."/>
            <person name="Bristow J."/>
            <person name="Eisen J.A."/>
            <person name="Markowitz V."/>
            <person name="Hugenholtz P."/>
            <person name="Kyrpides N.C."/>
            <person name="Klenk H.P."/>
        </authorList>
    </citation>
    <scope>NUCLEOTIDE SEQUENCE [LARGE SCALE GENOMIC DNA]</scope>
    <source>
        <strain evidence="3">DSM 21211 / LMG 22137 / NRRL B-23946 / LB-34</strain>
    </source>
</reference>
<dbReference type="Pfam" id="PF04266">
    <property type="entry name" value="ASCH"/>
    <property type="match status" value="1"/>
</dbReference>
<protein>
    <submittedName>
        <fullName evidence="2">ASCH domain protein</fullName>
    </submittedName>
</protein>
<evidence type="ECO:0000259" key="1">
    <source>
        <dbReference type="SMART" id="SM01022"/>
    </source>
</evidence>
<dbReference type="PIRSF" id="PIRSF021320">
    <property type="entry name" value="DUF984"/>
    <property type="match status" value="1"/>
</dbReference>
<keyword evidence="3" id="KW-1185">Reference proteome</keyword>
<evidence type="ECO:0000313" key="3">
    <source>
        <dbReference type="Proteomes" id="UP000008635"/>
    </source>
</evidence>
<evidence type="ECO:0000313" key="2">
    <source>
        <dbReference type="EMBL" id="ADV68696.1"/>
    </source>
</evidence>
<proteinExistence type="predicted"/>
<sequence>MPPTLTPAVQAFMAEAEQHLGALPAVQEVFAFGDHPQLADALLQLVLRGLKTATCTWPPESATIAPGDLSVVLNGAGEPAALIRTTELRRVPFLQVDAAFAYDEGEDDRTLHAWREAHRRYFTRQRADRPFTDDEEVLCERFEVIHARP</sequence>
<dbReference type="STRING" id="709986.Deima_3067"/>
<feature type="domain" description="ASCH" evidence="1">
    <location>
        <begin position="30"/>
        <end position="146"/>
    </location>
</feature>
<name>E8UC35_DEIML</name>
<dbReference type="RefSeq" id="WP_013558199.1">
    <property type="nucleotide sequence ID" value="NC_014958.1"/>
</dbReference>
<dbReference type="AlphaFoldDB" id="E8UC35"/>
<reference evidence="3" key="2">
    <citation type="submission" date="2011-01" db="EMBL/GenBank/DDBJ databases">
        <title>The complete genome of Deinococcus maricopensis DSM 21211.</title>
        <authorList>
            <consortium name="US DOE Joint Genome Institute (JGI-PGF)"/>
            <person name="Lucas S."/>
            <person name="Copeland A."/>
            <person name="Lapidus A."/>
            <person name="Goodwin L."/>
            <person name="Pitluck S."/>
            <person name="Kyrpides N."/>
            <person name="Mavromatis K."/>
            <person name="Pagani I."/>
            <person name="Ivanova N."/>
            <person name="Ovchinnikova G."/>
            <person name="Zeytun A."/>
            <person name="Detter J.C."/>
            <person name="Han C."/>
            <person name="Land M."/>
            <person name="Hauser L."/>
            <person name="Markowitz V."/>
            <person name="Cheng J.-F."/>
            <person name="Hugenholtz P."/>
            <person name="Woyke T."/>
            <person name="Wu D."/>
            <person name="Pukall R."/>
            <person name="Gehrich-Schroeter G."/>
            <person name="Brambilla E."/>
            <person name="Klenk H.-P."/>
            <person name="Eisen J.A."/>
        </authorList>
    </citation>
    <scope>NUCLEOTIDE SEQUENCE [LARGE SCALE GENOMIC DNA]</scope>
    <source>
        <strain evidence="3">DSM 21211 / LMG 22137 / NRRL B-23946 / LB-34</strain>
    </source>
</reference>
<dbReference type="PANTHER" id="PTHR39203">
    <property type="entry name" value="CYTOPLASMIC PROTEIN-RELATED"/>
    <property type="match status" value="1"/>
</dbReference>
<dbReference type="EMBL" id="CP002454">
    <property type="protein sequence ID" value="ADV68696.1"/>
    <property type="molecule type" value="Genomic_DNA"/>
</dbReference>
<organism evidence="2 3">
    <name type="scientific">Deinococcus maricopensis (strain DSM 21211 / LMG 22137 / NRRL B-23946 / LB-34)</name>
    <dbReference type="NCBI Taxonomy" id="709986"/>
    <lineage>
        <taxon>Bacteria</taxon>
        <taxon>Thermotogati</taxon>
        <taxon>Deinococcota</taxon>
        <taxon>Deinococci</taxon>
        <taxon>Deinococcales</taxon>
        <taxon>Deinococcaceae</taxon>
        <taxon>Deinococcus</taxon>
    </lineage>
</organism>